<dbReference type="KEGG" id="add:HUW48_15015"/>
<evidence type="ECO:0000313" key="2">
    <source>
        <dbReference type="Proteomes" id="UP000514509"/>
    </source>
</evidence>
<gene>
    <name evidence="1" type="ORF">HUW48_15015</name>
</gene>
<proteinExistence type="predicted"/>
<protein>
    <submittedName>
        <fullName evidence="1">WbqC family protein</fullName>
    </submittedName>
</protein>
<reference evidence="1 2" key="1">
    <citation type="submission" date="2020-08" db="EMBL/GenBank/DDBJ databases">
        <title>Adhaeribacter dokdonensis sp. nov., isolated from the rhizosphere of Elymus tsukushiensis, a plant native to the Dokdo Islands, Republic of Korea.</title>
        <authorList>
            <person name="Ghim S.Y."/>
        </authorList>
    </citation>
    <scope>NUCLEOTIDE SEQUENCE [LARGE SCALE GENOMIC DNA]</scope>
    <source>
        <strain evidence="1 2">KUDC8001</strain>
    </source>
</reference>
<dbReference type="EMBL" id="CP055153">
    <property type="protein sequence ID" value="QMU29263.1"/>
    <property type="molecule type" value="Genomic_DNA"/>
</dbReference>
<organism evidence="1 2">
    <name type="scientific">Adhaeribacter radiodurans</name>
    <dbReference type="NCBI Taxonomy" id="2745197"/>
    <lineage>
        <taxon>Bacteria</taxon>
        <taxon>Pseudomonadati</taxon>
        <taxon>Bacteroidota</taxon>
        <taxon>Cytophagia</taxon>
        <taxon>Cytophagales</taxon>
        <taxon>Hymenobacteraceae</taxon>
        <taxon>Adhaeribacter</taxon>
    </lineage>
</organism>
<dbReference type="AlphaFoldDB" id="A0A7L7L941"/>
<name>A0A7L7L941_9BACT</name>
<accession>A0A7L7L941</accession>
<sequence length="198" mass="23411">MPLLSEIHYNPCIAYFQQVNKTDEIWLEQQEHYVKQSYRNRCYVLTAQGVKDLTIPVKKGNRKTVITEIEIDYDQKWLNTHWRTIKSGYGSAPYFTYYSDYLQQILEQRVPTLFGLNETLLQFYLKSLQIRKPIQYTKEYTTLYPNGVQDLRNQIHPKRKSAILDVKPYQQVFGKQFAPNLSIIDLLFSQGPAAKNYL</sequence>
<dbReference type="Proteomes" id="UP000514509">
    <property type="component" value="Chromosome"/>
</dbReference>
<dbReference type="RefSeq" id="WP_182411722.1">
    <property type="nucleotide sequence ID" value="NZ_CP055153.1"/>
</dbReference>
<keyword evidence="2" id="KW-1185">Reference proteome</keyword>
<dbReference type="Pfam" id="PF08889">
    <property type="entry name" value="WbqC"/>
    <property type="match status" value="2"/>
</dbReference>
<dbReference type="InterPro" id="IPR014985">
    <property type="entry name" value="WbqC"/>
</dbReference>
<evidence type="ECO:0000313" key="1">
    <source>
        <dbReference type="EMBL" id="QMU29263.1"/>
    </source>
</evidence>